<feature type="non-terminal residue" evidence="2">
    <location>
        <position position="33"/>
    </location>
</feature>
<feature type="non-terminal residue" evidence="2">
    <location>
        <position position="1"/>
    </location>
</feature>
<dbReference type="EMBL" id="CAJDYZ010010145">
    <property type="protein sequence ID" value="CAD1477637.1"/>
    <property type="molecule type" value="Genomic_DNA"/>
</dbReference>
<evidence type="ECO:0000256" key="1">
    <source>
        <dbReference type="SAM" id="Phobius"/>
    </source>
</evidence>
<dbReference type="AlphaFoldDB" id="A0A6V7HCL0"/>
<keyword evidence="3" id="KW-1185">Reference proteome</keyword>
<protein>
    <submittedName>
        <fullName evidence="2">Uncharacterized protein</fullName>
    </submittedName>
</protein>
<feature type="transmembrane region" description="Helical" evidence="1">
    <location>
        <begin position="12"/>
        <end position="31"/>
    </location>
</feature>
<keyword evidence="1" id="KW-0812">Transmembrane</keyword>
<comment type="caution">
    <text evidence="2">The sequence shown here is derived from an EMBL/GenBank/DDBJ whole genome shotgun (WGS) entry which is preliminary data.</text>
</comment>
<dbReference type="Proteomes" id="UP000752696">
    <property type="component" value="Unassembled WGS sequence"/>
</dbReference>
<organism evidence="2 3">
    <name type="scientific">Heterotrigona itama</name>
    <dbReference type="NCBI Taxonomy" id="395501"/>
    <lineage>
        <taxon>Eukaryota</taxon>
        <taxon>Metazoa</taxon>
        <taxon>Ecdysozoa</taxon>
        <taxon>Arthropoda</taxon>
        <taxon>Hexapoda</taxon>
        <taxon>Insecta</taxon>
        <taxon>Pterygota</taxon>
        <taxon>Neoptera</taxon>
        <taxon>Endopterygota</taxon>
        <taxon>Hymenoptera</taxon>
        <taxon>Apocrita</taxon>
        <taxon>Aculeata</taxon>
        <taxon>Apoidea</taxon>
        <taxon>Anthophila</taxon>
        <taxon>Apidae</taxon>
        <taxon>Heterotrigona</taxon>
    </lineage>
</organism>
<keyword evidence="1" id="KW-1133">Transmembrane helix</keyword>
<reference evidence="2" key="1">
    <citation type="submission" date="2020-07" db="EMBL/GenBank/DDBJ databases">
        <authorList>
            <person name="Nazaruddin N."/>
        </authorList>
    </citation>
    <scope>NUCLEOTIDE SEQUENCE</scope>
</reference>
<accession>A0A6V7HCL0</accession>
<gene>
    <name evidence="2" type="ORF">MHI_LOCUS738986</name>
</gene>
<name>A0A6V7HCL0_9HYME</name>
<evidence type="ECO:0000313" key="2">
    <source>
        <dbReference type="EMBL" id="CAD1477637.1"/>
    </source>
</evidence>
<evidence type="ECO:0000313" key="3">
    <source>
        <dbReference type="Proteomes" id="UP000752696"/>
    </source>
</evidence>
<keyword evidence="1" id="KW-0472">Membrane</keyword>
<sequence length="33" mass="3657">TQRPSALHEASSSLVEIAALLHVSLDLYIYYVP</sequence>
<proteinExistence type="predicted"/>